<dbReference type="Proteomes" id="UP000295087">
    <property type="component" value="Unassembled WGS sequence"/>
</dbReference>
<keyword evidence="3" id="KW-1185">Reference proteome</keyword>
<organism evidence="2 3">
    <name type="scientific">Nocardia ignorata</name>
    <dbReference type="NCBI Taxonomy" id="145285"/>
    <lineage>
        <taxon>Bacteria</taxon>
        <taxon>Bacillati</taxon>
        <taxon>Actinomycetota</taxon>
        <taxon>Actinomycetes</taxon>
        <taxon>Mycobacteriales</taxon>
        <taxon>Nocardiaceae</taxon>
        <taxon>Nocardia</taxon>
    </lineage>
</organism>
<dbReference type="RefSeq" id="WP_067496502.1">
    <property type="nucleotide sequence ID" value="NZ_SNXK01000012.1"/>
</dbReference>
<accession>A0A4R6NZ26</accession>
<sequence>MAIREVTMHQGVCDGCDKTMADMGSDYWAWTDESSVLEDMDSSDWVTPGAGRAVTVAGPHLCPSCAPDADEDPDCPHDSRSGDAGGRWRCDQCGTDCGPNTYLSEEESRG</sequence>
<gene>
    <name evidence="2" type="ORF">DFR75_11261</name>
</gene>
<evidence type="ECO:0000313" key="3">
    <source>
        <dbReference type="Proteomes" id="UP000295087"/>
    </source>
</evidence>
<proteinExistence type="predicted"/>
<dbReference type="EMBL" id="SNXK01000012">
    <property type="protein sequence ID" value="TDP29793.1"/>
    <property type="molecule type" value="Genomic_DNA"/>
</dbReference>
<feature type="region of interest" description="Disordered" evidence="1">
    <location>
        <begin position="67"/>
        <end position="86"/>
    </location>
</feature>
<evidence type="ECO:0000313" key="2">
    <source>
        <dbReference type="EMBL" id="TDP29793.1"/>
    </source>
</evidence>
<dbReference type="AlphaFoldDB" id="A0A4R6NZ26"/>
<feature type="compositionally biased region" description="Basic and acidic residues" evidence="1">
    <location>
        <begin position="74"/>
        <end position="86"/>
    </location>
</feature>
<reference evidence="2 3" key="1">
    <citation type="submission" date="2019-03" db="EMBL/GenBank/DDBJ databases">
        <title>Genomic Encyclopedia of Type Strains, Phase IV (KMG-IV): sequencing the most valuable type-strain genomes for metagenomic binning, comparative biology and taxonomic classification.</title>
        <authorList>
            <person name="Goeker M."/>
        </authorList>
    </citation>
    <scope>NUCLEOTIDE SEQUENCE [LARGE SCALE GENOMIC DNA]</scope>
    <source>
        <strain evidence="2 3">DSM 44496</strain>
    </source>
</reference>
<protein>
    <submittedName>
        <fullName evidence="2">Uncharacterized protein</fullName>
    </submittedName>
</protein>
<comment type="caution">
    <text evidence="2">The sequence shown here is derived from an EMBL/GenBank/DDBJ whole genome shotgun (WGS) entry which is preliminary data.</text>
</comment>
<name>A0A4R6NZ26_NOCIG</name>
<evidence type="ECO:0000256" key="1">
    <source>
        <dbReference type="SAM" id="MobiDB-lite"/>
    </source>
</evidence>